<proteinExistence type="inferred from homology"/>
<evidence type="ECO:0000256" key="1">
    <source>
        <dbReference type="ARBA" id="ARBA00010515"/>
    </source>
</evidence>
<evidence type="ECO:0000256" key="3">
    <source>
        <dbReference type="PROSITE-ProRule" id="PRU10038"/>
    </source>
</evidence>
<dbReference type="InterPro" id="IPR049492">
    <property type="entry name" value="BD-FAE-like_dom"/>
</dbReference>
<dbReference type="InterPro" id="IPR033140">
    <property type="entry name" value="Lipase_GDXG_put_SER_AS"/>
</dbReference>
<comment type="similarity">
    <text evidence="1">Belongs to the 'GDXG' lipolytic enzyme family.</text>
</comment>
<dbReference type="PROSITE" id="PS01174">
    <property type="entry name" value="LIPASE_GDXG_SER"/>
    <property type="match status" value="1"/>
</dbReference>
<dbReference type="InterPro" id="IPR029058">
    <property type="entry name" value="AB_hydrolase_fold"/>
</dbReference>
<evidence type="ECO:0000256" key="2">
    <source>
        <dbReference type="ARBA" id="ARBA00022801"/>
    </source>
</evidence>
<evidence type="ECO:0000259" key="4">
    <source>
        <dbReference type="Pfam" id="PF20434"/>
    </source>
</evidence>
<dbReference type="Gene3D" id="3.40.50.1820">
    <property type="entry name" value="alpha/beta hydrolase"/>
    <property type="match status" value="1"/>
</dbReference>
<dbReference type="PANTHER" id="PTHR48081">
    <property type="entry name" value="AB HYDROLASE SUPERFAMILY PROTEIN C4A8.06C"/>
    <property type="match status" value="1"/>
</dbReference>
<dbReference type="Pfam" id="PF20434">
    <property type="entry name" value="BD-FAE"/>
    <property type="match status" value="1"/>
</dbReference>
<accession>A0A2T4I013</accession>
<reference evidence="5 6" key="1">
    <citation type="submission" date="2017-11" db="EMBL/GenBank/DDBJ databases">
        <title>Sphingomonas oleivorans sp. nov., isolated from oil-contaminated soil.</title>
        <authorList>
            <person name="Wang L."/>
            <person name="Chen L."/>
        </authorList>
    </citation>
    <scope>NUCLEOTIDE SEQUENCE [LARGE SCALE GENOMIC DNA]</scope>
    <source>
        <strain evidence="5 6">K101</strain>
    </source>
</reference>
<feature type="active site" evidence="3">
    <location>
        <position position="165"/>
    </location>
</feature>
<dbReference type="RefSeq" id="WP_107394807.1">
    <property type="nucleotide sequence ID" value="NZ_PHHF01000042.1"/>
</dbReference>
<dbReference type="Proteomes" id="UP000241206">
    <property type="component" value="Unassembled WGS sequence"/>
</dbReference>
<dbReference type="InterPro" id="IPR050300">
    <property type="entry name" value="GDXG_lipolytic_enzyme"/>
</dbReference>
<protein>
    <submittedName>
        <fullName evidence="5">Alpha/beta hydrolase</fullName>
    </submittedName>
</protein>
<dbReference type="AlphaFoldDB" id="A0A2T4I013"/>
<comment type="caution">
    <text evidence="5">The sequence shown here is derived from an EMBL/GenBank/DDBJ whole genome shotgun (WGS) entry which is preliminary data.</text>
</comment>
<gene>
    <name evidence="5" type="ORF">CV103_09875</name>
</gene>
<feature type="domain" description="BD-FAE-like" evidence="4">
    <location>
        <begin position="74"/>
        <end position="278"/>
    </location>
</feature>
<name>A0A2T4I013_9SPHN</name>
<keyword evidence="2 5" id="KW-0378">Hydrolase</keyword>
<sequence length="342" mass="36049">MKRASLWAAGIVALLLLLLLLAFRLSPWPSAAVITYMFSRGDDASEAALEKHVPAGIVARRDLAYGPGRDERFDLYHPAGSTAPRRMIVWVHGGAWIAGSKDGVANYLKVLAGHGYATVAVEYSTGFGSTYPRPVEQVNAALGHLVREAGALGIAPGRIVLAGDSAGAQIAAQIALLTTDPAYARAVGIAPALRPGQLSALLLVSGAYDVGTINLEGDHGWFLKTVLWAYSGTRNFLEDDRFRLASITPNVTPAFPRSFLSSGNADPLAPQAVALAEKLRSIGVETDTLFFPADYRPPLPHEYQFNLDTAAGRQALAAMLAFIEEDAPASPPAAAAGPGQAP</sequence>
<organism evidence="5 6">
    <name type="scientific">Edaphosphingomonas fennica</name>
    <dbReference type="NCBI Taxonomy" id="114404"/>
    <lineage>
        <taxon>Bacteria</taxon>
        <taxon>Pseudomonadati</taxon>
        <taxon>Pseudomonadota</taxon>
        <taxon>Alphaproteobacteria</taxon>
        <taxon>Sphingomonadales</taxon>
        <taxon>Rhizorhabdaceae</taxon>
        <taxon>Edaphosphingomonas</taxon>
    </lineage>
</organism>
<dbReference type="GO" id="GO:0016787">
    <property type="term" value="F:hydrolase activity"/>
    <property type="evidence" value="ECO:0007669"/>
    <property type="project" value="UniProtKB-KW"/>
</dbReference>
<keyword evidence="6" id="KW-1185">Reference proteome</keyword>
<dbReference type="SUPFAM" id="SSF53474">
    <property type="entry name" value="alpha/beta-Hydrolases"/>
    <property type="match status" value="1"/>
</dbReference>
<dbReference type="EMBL" id="PHHF01000042">
    <property type="protein sequence ID" value="PTD22075.1"/>
    <property type="molecule type" value="Genomic_DNA"/>
</dbReference>
<evidence type="ECO:0000313" key="6">
    <source>
        <dbReference type="Proteomes" id="UP000241206"/>
    </source>
</evidence>
<evidence type="ECO:0000313" key="5">
    <source>
        <dbReference type="EMBL" id="PTD22075.1"/>
    </source>
</evidence>